<dbReference type="EMBL" id="JAWDJW010007754">
    <property type="protein sequence ID" value="KAK3061574.1"/>
    <property type="molecule type" value="Genomic_DNA"/>
</dbReference>
<name>A0ACC3D4F2_9PEZI</name>
<evidence type="ECO:0000313" key="1">
    <source>
        <dbReference type="EMBL" id="KAK3061574.1"/>
    </source>
</evidence>
<organism evidence="1 2">
    <name type="scientific">Coniosporium uncinatum</name>
    <dbReference type="NCBI Taxonomy" id="93489"/>
    <lineage>
        <taxon>Eukaryota</taxon>
        <taxon>Fungi</taxon>
        <taxon>Dikarya</taxon>
        <taxon>Ascomycota</taxon>
        <taxon>Pezizomycotina</taxon>
        <taxon>Dothideomycetes</taxon>
        <taxon>Dothideomycetes incertae sedis</taxon>
        <taxon>Coniosporium</taxon>
    </lineage>
</organism>
<dbReference type="Proteomes" id="UP001186974">
    <property type="component" value="Unassembled WGS sequence"/>
</dbReference>
<accession>A0ACC3D4F2</accession>
<keyword evidence="2" id="KW-1185">Reference proteome</keyword>
<comment type="caution">
    <text evidence="1">The sequence shown here is derived from an EMBL/GenBank/DDBJ whole genome shotgun (WGS) entry which is preliminary data.</text>
</comment>
<gene>
    <name evidence="1" type="ORF">LTS18_005898</name>
</gene>
<evidence type="ECO:0000313" key="2">
    <source>
        <dbReference type="Proteomes" id="UP001186974"/>
    </source>
</evidence>
<sequence>MPTGVLRDVWLALSSLADRRHGQDCRLEKVWIRWHDNRSLDRDYAFSGPVPPPPMVGGAGNLPPPPNVLYISGTTGTQPAATTPSPMSTTPVTDRIEYPTFSELPTLKSLSVLDIDELPYLDEMSVLIGRSLPRLRELRVGIARHAAGREWTTAWEGPNVQQVDHRTTWTVDGRIGDKRLGGIIGVLVGWVYNMRHNEETVAAAIKERQSAAATAIAHAEVKSKLASLQLDGADVAQDSLIVEDGSTHVPETNELGDVKGTSTPEELPSTARDMSQEHHLAQRSEVADIEAPTADTLARIQEAPRDHREYNESTGHFLDSRLDLETLELERVPLAVDIMLKAFNWTILTSLTLLHCHGHEQLWKALRRNFSPKPLNGVSKVSADSSNYHLHIKKIHTNSVSPALISLLKDTLAPNSLEVLFLQDERSYNSTVSIDSIFRGAIKRHRASLKKLMIDSSEKYLTDFPAANARWKKWILNREMITYLTSGRMSGLRELAFSIDYKDWHFFLQRLPLIPHIRSLYLPNIADHPHGSNIDPRELALQVVDIVTLRPDIELCYMGISSKCFEILENKPSNYDARTSSDTHSSANATFHDASEPLHINSSDDDDEDEDVDDEDEEDDEDGDATEMGGAAGEEDASETDTDEIHDDDDDDDSVYDNEEGRRMPRLRLREILFYDDKVAVFKARHGRL</sequence>
<proteinExistence type="predicted"/>
<reference evidence="1" key="1">
    <citation type="submission" date="2024-09" db="EMBL/GenBank/DDBJ databases">
        <title>Black Yeasts Isolated from many extreme environments.</title>
        <authorList>
            <person name="Coleine C."/>
            <person name="Stajich J.E."/>
            <person name="Selbmann L."/>
        </authorList>
    </citation>
    <scope>NUCLEOTIDE SEQUENCE</scope>
    <source>
        <strain evidence="1">CCFEE 5737</strain>
    </source>
</reference>
<protein>
    <submittedName>
        <fullName evidence="1">Uncharacterized protein</fullName>
    </submittedName>
</protein>